<proteinExistence type="predicted"/>
<name>A0ABT4BVC0_9FIRM</name>
<comment type="caution">
    <text evidence="1">The sequence shown here is derived from an EMBL/GenBank/DDBJ whole genome shotgun (WGS) entry which is preliminary data.</text>
</comment>
<gene>
    <name evidence="1" type="ORF">OUY18_11360</name>
</gene>
<sequence>MKIEKVVVIANKTFEGISVINIEVYNESGRRCLQPSKHFIDSINKLPLLDEKKIKTVISRQYEVPGNMISFL</sequence>
<evidence type="ECO:0000313" key="1">
    <source>
        <dbReference type="EMBL" id="MCY1714847.1"/>
    </source>
</evidence>
<protein>
    <submittedName>
        <fullName evidence="1">Uncharacterized protein</fullName>
    </submittedName>
</protein>
<dbReference type="EMBL" id="JAPOHA010000011">
    <property type="protein sequence ID" value="MCY1714847.1"/>
    <property type="molecule type" value="Genomic_DNA"/>
</dbReference>
<keyword evidence="2" id="KW-1185">Reference proteome</keyword>
<organism evidence="1 2">
    <name type="scientific">Caproiciproducens galactitolivorans</name>
    <dbReference type="NCBI Taxonomy" id="642589"/>
    <lineage>
        <taxon>Bacteria</taxon>
        <taxon>Bacillati</taxon>
        <taxon>Bacillota</taxon>
        <taxon>Clostridia</taxon>
        <taxon>Eubacteriales</taxon>
        <taxon>Acutalibacteraceae</taxon>
        <taxon>Caproiciproducens</taxon>
    </lineage>
</organism>
<dbReference type="Proteomes" id="UP001082703">
    <property type="component" value="Unassembled WGS sequence"/>
</dbReference>
<evidence type="ECO:0000313" key="2">
    <source>
        <dbReference type="Proteomes" id="UP001082703"/>
    </source>
</evidence>
<reference evidence="1 2" key="1">
    <citation type="submission" date="2022-11" db="EMBL/GenBank/DDBJ databases">
        <authorList>
            <person name="Caiyu Z."/>
        </authorList>
    </citation>
    <scope>NUCLEOTIDE SEQUENCE [LARGE SCALE GENOMIC DNA]</scope>
    <source>
        <strain evidence="1 2">YR-4</strain>
    </source>
</reference>
<accession>A0ABT4BVC0</accession>
<dbReference type="RefSeq" id="WP_268058901.1">
    <property type="nucleotide sequence ID" value="NZ_JAPOHA010000011.1"/>
</dbReference>